<dbReference type="InterPro" id="IPR036291">
    <property type="entry name" value="NAD(P)-bd_dom_sf"/>
</dbReference>
<name>A0ABR1Q2S7_9PEZI</name>
<keyword evidence="1" id="KW-0596">Phosphopantetheine</keyword>
<dbReference type="Pfam" id="PF00550">
    <property type="entry name" value="PP-binding"/>
    <property type="match status" value="1"/>
</dbReference>
<keyword evidence="2" id="KW-0597">Phosphoprotein</keyword>
<feature type="domain" description="Carrier" evidence="3">
    <location>
        <begin position="34"/>
        <end position="114"/>
    </location>
</feature>
<organism evidence="4 5">
    <name type="scientific">Apiospora aurea</name>
    <dbReference type="NCBI Taxonomy" id="335848"/>
    <lineage>
        <taxon>Eukaryota</taxon>
        <taxon>Fungi</taxon>
        <taxon>Dikarya</taxon>
        <taxon>Ascomycota</taxon>
        <taxon>Pezizomycotina</taxon>
        <taxon>Sordariomycetes</taxon>
        <taxon>Xylariomycetidae</taxon>
        <taxon>Amphisphaeriales</taxon>
        <taxon>Apiosporaceae</taxon>
        <taxon>Apiospora</taxon>
    </lineage>
</organism>
<evidence type="ECO:0000256" key="1">
    <source>
        <dbReference type="ARBA" id="ARBA00022450"/>
    </source>
</evidence>
<sequence length="487" mass="54323">MPTTNSSKLDRKAISQLPLEEDNIELGFDESNQPELTETEERLKEIWFEVVKETFKTSHPIVAETDFFHVGGTSLLLLSLRTAIWQSFNARLRVIDLIEASTLGDMARVIHDKAPHLESVNWEEETRPSKNIQQLYDTLGKAIPHDEERVIILTGSTGFLGRAILRTLVDDQTVAKVHCIAVRGDTNNHREPNTTDDSKVCTHNGDLTAPRLGLSVDDARQIFSDADCIIHCGAQVSHSQSYRSLRLPNLQSTKELINMCGLSGRRRVPVHYLSTAQVGVFYAESTGRHEFPEVSLAACEPPREPGSFEGYPATKWASERFLERLHGQSAPSGWPVVIHRPAMISRAEDFDASERERDVIGSIRKYSSLMAAVPTVPDHFRGFLDSVALEDVVAGVVDAVKAPRTSEPGVRFRHYFGKESLQLDSDFMVAQALSLDDGSRNGRVVVEELPLAEWVKRASELGLHPHVAKWIEAIAVARTQVYPKITH</sequence>
<comment type="caution">
    <text evidence="4">The sequence shown here is derived from an EMBL/GenBank/DDBJ whole genome shotgun (WGS) entry which is preliminary data.</text>
</comment>
<dbReference type="Gene3D" id="1.10.1200.10">
    <property type="entry name" value="ACP-like"/>
    <property type="match status" value="1"/>
</dbReference>
<accession>A0ABR1Q2S7</accession>
<reference evidence="4 5" key="1">
    <citation type="submission" date="2023-01" db="EMBL/GenBank/DDBJ databases">
        <title>Analysis of 21 Apiospora genomes using comparative genomics revels a genus with tremendous synthesis potential of carbohydrate active enzymes and secondary metabolites.</title>
        <authorList>
            <person name="Sorensen T."/>
        </authorList>
    </citation>
    <scope>NUCLEOTIDE SEQUENCE [LARGE SCALE GENOMIC DNA]</scope>
    <source>
        <strain evidence="4 5">CBS 24483</strain>
    </source>
</reference>
<dbReference type="PROSITE" id="PS50075">
    <property type="entry name" value="CARRIER"/>
    <property type="match status" value="1"/>
</dbReference>
<gene>
    <name evidence="4" type="ORF">PG986_010591</name>
</gene>
<proteinExistence type="predicted"/>
<evidence type="ECO:0000313" key="5">
    <source>
        <dbReference type="Proteomes" id="UP001391051"/>
    </source>
</evidence>
<dbReference type="PANTHER" id="PTHR44845">
    <property type="entry name" value="CARRIER DOMAIN-CONTAINING PROTEIN"/>
    <property type="match status" value="1"/>
</dbReference>
<dbReference type="InterPro" id="IPR009081">
    <property type="entry name" value="PP-bd_ACP"/>
</dbReference>
<keyword evidence="5" id="KW-1185">Reference proteome</keyword>
<evidence type="ECO:0000256" key="2">
    <source>
        <dbReference type="ARBA" id="ARBA00022553"/>
    </source>
</evidence>
<dbReference type="SUPFAM" id="SSF47336">
    <property type="entry name" value="ACP-like"/>
    <property type="match status" value="1"/>
</dbReference>
<dbReference type="Pfam" id="PF07993">
    <property type="entry name" value="NAD_binding_4"/>
    <property type="match status" value="1"/>
</dbReference>
<dbReference type="GeneID" id="92079875"/>
<evidence type="ECO:0000313" key="4">
    <source>
        <dbReference type="EMBL" id="KAK7946270.1"/>
    </source>
</evidence>
<dbReference type="PANTHER" id="PTHR44845:SF6">
    <property type="entry name" value="BETA-ALANINE-ACTIVATING ENZYME"/>
    <property type="match status" value="1"/>
</dbReference>
<dbReference type="Gene3D" id="3.40.50.720">
    <property type="entry name" value="NAD(P)-binding Rossmann-like Domain"/>
    <property type="match status" value="1"/>
</dbReference>
<dbReference type="EMBL" id="JAQQWE010000007">
    <property type="protein sequence ID" value="KAK7946270.1"/>
    <property type="molecule type" value="Genomic_DNA"/>
</dbReference>
<dbReference type="InterPro" id="IPR013120">
    <property type="entry name" value="FAR_NAD-bd"/>
</dbReference>
<dbReference type="RefSeq" id="XP_066696304.1">
    <property type="nucleotide sequence ID" value="XM_066846813.1"/>
</dbReference>
<dbReference type="InterPro" id="IPR036736">
    <property type="entry name" value="ACP-like_sf"/>
</dbReference>
<dbReference type="SUPFAM" id="SSF51735">
    <property type="entry name" value="NAD(P)-binding Rossmann-fold domains"/>
    <property type="match status" value="1"/>
</dbReference>
<protein>
    <submittedName>
        <fullName evidence="4">AMP-binding enzyme</fullName>
    </submittedName>
</protein>
<evidence type="ECO:0000259" key="3">
    <source>
        <dbReference type="PROSITE" id="PS50075"/>
    </source>
</evidence>
<dbReference type="Proteomes" id="UP001391051">
    <property type="component" value="Unassembled WGS sequence"/>
</dbReference>